<feature type="compositionally biased region" description="Basic residues" evidence="1">
    <location>
        <begin position="68"/>
        <end position="77"/>
    </location>
</feature>
<feature type="region of interest" description="Disordered" evidence="1">
    <location>
        <begin position="28"/>
        <end position="77"/>
    </location>
</feature>
<evidence type="ECO:0000313" key="3">
    <source>
        <dbReference type="Proteomes" id="UP000248817"/>
    </source>
</evidence>
<protein>
    <submittedName>
        <fullName evidence="2">Uncharacterized protein</fullName>
    </submittedName>
</protein>
<gene>
    <name evidence="2" type="ORF">BP00DRAFT_35829</name>
</gene>
<evidence type="ECO:0000313" key="2">
    <source>
        <dbReference type="EMBL" id="PYI27050.1"/>
    </source>
</evidence>
<keyword evidence="3" id="KW-1185">Reference proteome</keyword>
<dbReference type="Proteomes" id="UP000248817">
    <property type="component" value="Unassembled WGS sequence"/>
</dbReference>
<reference evidence="2 3" key="1">
    <citation type="submission" date="2018-02" db="EMBL/GenBank/DDBJ databases">
        <title>The genomes of Aspergillus section Nigri reveals drivers in fungal speciation.</title>
        <authorList>
            <consortium name="DOE Joint Genome Institute"/>
            <person name="Vesth T.C."/>
            <person name="Nybo J."/>
            <person name="Theobald S."/>
            <person name="Brandl J."/>
            <person name="Frisvad J.C."/>
            <person name="Nielsen K.F."/>
            <person name="Lyhne E.K."/>
            <person name="Kogle M.E."/>
            <person name="Kuo A."/>
            <person name="Riley R."/>
            <person name="Clum A."/>
            <person name="Nolan M."/>
            <person name="Lipzen A."/>
            <person name="Salamov A."/>
            <person name="Henrissat B."/>
            <person name="Wiebenga A."/>
            <person name="De vries R.P."/>
            <person name="Grigoriev I.V."/>
            <person name="Mortensen U.H."/>
            <person name="Andersen M.R."/>
            <person name="Baker S.E."/>
        </authorList>
    </citation>
    <scope>NUCLEOTIDE SEQUENCE [LARGE SCALE GENOMIC DNA]</scope>
    <source>
        <strain evidence="2 3">CBS 114.80</strain>
    </source>
</reference>
<dbReference type="EMBL" id="KZ825579">
    <property type="protein sequence ID" value="PYI27050.1"/>
    <property type="molecule type" value="Genomic_DNA"/>
</dbReference>
<dbReference type="AlphaFoldDB" id="A0A2V5IEV9"/>
<proteinExistence type="predicted"/>
<sequence length="209" mass="23990">MGAAPSLEHSIPVHLPSNLTIGLIRVHQGKPNKVPGHQRGNNKKNRKSTPLEQNTNTKPQPPEQQQPHTKRWGKTPRVKLRFIPPGKTVPDFHRTPRSMDKVWLLLLPFPSSPQFGQDRSIARSPFPFPLFQRFMQSQIGESMPCFSLRLPAERRTVGEPEPGLRALGIRSRNRTSYELELDRTRTPRFCFVARLQDPLGRNRFRAWVG</sequence>
<evidence type="ECO:0000256" key="1">
    <source>
        <dbReference type="SAM" id="MobiDB-lite"/>
    </source>
</evidence>
<name>A0A2V5IEV9_9EURO</name>
<organism evidence="2 3">
    <name type="scientific">Aspergillus indologenus CBS 114.80</name>
    <dbReference type="NCBI Taxonomy" id="1450541"/>
    <lineage>
        <taxon>Eukaryota</taxon>
        <taxon>Fungi</taxon>
        <taxon>Dikarya</taxon>
        <taxon>Ascomycota</taxon>
        <taxon>Pezizomycotina</taxon>
        <taxon>Eurotiomycetes</taxon>
        <taxon>Eurotiomycetidae</taxon>
        <taxon>Eurotiales</taxon>
        <taxon>Aspergillaceae</taxon>
        <taxon>Aspergillus</taxon>
        <taxon>Aspergillus subgen. Circumdati</taxon>
    </lineage>
</organism>
<accession>A0A2V5IEV9</accession>
<feature type="compositionally biased region" description="Polar residues" evidence="1">
    <location>
        <begin position="48"/>
        <end position="58"/>
    </location>
</feature>